<dbReference type="AlphaFoldDB" id="A0A9Q0Q4W4"/>
<name>A0A9Q0Q4W4_SALPP</name>
<reference evidence="1" key="1">
    <citation type="submission" date="2022-11" db="EMBL/GenBank/DDBJ databases">
        <authorList>
            <person name="Hyden B.L."/>
            <person name="Feng K."/>
            <person name="Yates T."/>
            <person name="Jawdy S."/>
            <person name="Smart L.B."/>
            <person name="Muchero W."/>
        </authorList>
    </citation>
    <scope>NUCLEOTIDE SEQUENCE</scope>
    <source>
        <tissue evidence="1">Shoot tip</tissue>
    </source>
</reference>
<reference evidence="1" key="2">
    <citation type="journal article" date="2023" name="Int. J. Mol. Sci.">
        <title>De Novo Assembly and Annotation of 11 Diverse Shrub Willow (Salix) Genomes Reveals Novel Gene Organization in Sex-Linked Regions.</title>
        <authorList>
            <person name="Hyden B."/>
            <person name="Feng K."/>
            <person name="Yates T.B."/>
            <person name="Jawdy S."/>
            <person name="Cereghino C."/>
            <person name="Smart L.B."/>
            <person name="Muchero W."/>
        </authorList>
    </citation>
    <scope>NUCLEOTIDE SEQUENCE</scope>
    <source>
        <tissue evidence="1">Shoot tip</tissue>
    </source>
</reference>
<gene>
    <name evidence="1" type="ORF">OIU79_012996</name>
</gene>
<evidence type="ECO:0000313" key="1">
    <source>
        <dbReference type="EMBL" id="KAJ6699862.1"/>
    </source>
</evidence>
<accession>A0A9Q0Q4W4</accession>
<comment type="caution">
    <text evidence="1">The sequence shown here is derived from an EMBL/GenBank/DDBJ whole genome shotgun (WGS) entry which is preliminary data.</text>
</comment>
<keyword evidence="2" id="KW-1185">Reference proteome</keyword>
<protein>
    <submittedName>
        <fullName evidence="1">Uncharacterized protein</fullName>
    </submittedName>
</protein>
<evidence type="ECO:0000313" key="2">
    <source>
        <dbReference type="Proteomes" id="UP001151532"/>
    </source>
</evidence>
<proteinExistence type="predicted"/>
<dbReference type="Proteomes" id="UP001151532">
    <property type="component" value="Chromosome 6"/>
</dbReference>
<sequence>MSTFHMNVVWFVCFCFSPLEFNGGQHAVGFKDMLLVTLKTYSICECIITCLLSSVLF</sequence>
<dbReference type="EMBL" id="JAPFFK010000017">
    <property type="protein sequence ID" value="KAJ6699862.1"/>
    <property type="molecule type" value="Genomic_DNA"/>
</dbReference>
<organism evidence="1 2">
    <name type="scientific">Salix purpurea</name>
    <name type="common">Purple osier willow</name>
    <dbReference type="NCBI Taxonomy" id="77065"/>
    <lineage>
        <taxon>Eukaryota</taxon>
        <taxon>Viridiplantae</taxon>
        <taxon>Streptophyta</taxon>
        <taxon>Embryophyta</taxon>
        <taxon>Tracheophyta</taxon>
        <taxon>Spermatophyta</taxon>
        <taxon>Magnoliopsida</taxon>
        <taxon>eudicotyledons</taxon>
        <taxon>Gunneridae</taxon>
        <taxon>Pentapetalae</taxon>
        <taxon>rosids</taxon>
        <taxon>fabids</taxon>
        <taxon>Malpighiales</taxon>
        <taxon>Salicaceae</taxon>
        <taxon>Saliceae</taxon>
        <taxon>Salix</taxon>
    </lineage>
</organism>